<keyword evidence="11" id="KW-1185">Reference proteome</keyword>
<dbReference type="EMBL" id="CAJVPS010001442">
    <property type="protein sequence ID" value="CAG8538175.1"/>
    <property type="molecule type" value="Genomic_DNA"/>
</dbReference>
<dbReference type="Pfam" id="PF01135">
    <property type="entry name" value="PCMT"/>
    <property type="match status" value="1"/>
</dbReference>
<evidence type="ECO:0000256" key="3">
    <source>
        <dbReference type="ARBA" id="ARBA00011890"/>
    </source>
</evidence>
<dbReference type="GO" id="GO:0004719">
    <property type="term" value="F:protein-L-isoaspartate (D-aspartate) O-methyltransferase activity"/>
    <property type="evidence" value="ECO:0007669"/>
    <property type="project" value="UniProtKB-EC"/>
</dbReference>
<dbReference type="NCBIfam" id="TIGR00080">
    <property type="entry name" value="pimt"/>
    <property type="match status" value="1"/>
</dbReference>
<dbReference type="Pfam" id="PF09409">
    <property type="entry name" value="PUB"/>
    <property type="match status" value="1"/>
</dbReference>
<dbReference type="Gene3D" id="3.40.50.150">
    <property type="entry name" value="Vaccinia Virus protein VP39"/>
    <property type="match status" value="1"/>
</dbReference>
<dbReference type="PROSITE" id="PS01279">
    <property type="entry name" value="PCMT"/>
    <property type="match status" value="1"/>
</dbReference>
<dbReference type="GO" id="GO:0005737">
    <property type="term" value="C:cytoplasm"/>
    <property type="evidence" value="ECO:0007669"/>
    <property type="project" value="UniProtKB-SubCell"/>
</dbReference>
<feature type="domain" description="PUB" evidence="9">
    <location>
        <begin position="40"/>
        <end position="105"/>
    </location>
</feature>
<dbReference type="AlphaFoldDB" id="A0A9N9FI73"/>
<keyword evidence="5" id="KW-0489">Methyltransferase</keyword>
<evidence type="ECO:0000313" key="11">
    <source>
        <dbReference type="Proteomes" id="UP000789508"/>
    </source>
</evidence>
<dbReference type="GO" id="GO:0032259">
    <property type="term" value="P:methylation"/>
    <property type="evidence" value="ECO:0007669"/>
    <property type="project" value="UniProtKB-KW"/>
</dbReference>
<dbReference type="InterPro" id="IPR036339">
    <property type="entry name" value="PUB-like_dom_sf"/>
</dbReference>
<evidence type="ECO:0000256" key="4">
    <source>
        <dbReference type="ARBA" id="ARBA00022490"/>
    </source>
</evidence>
<comment type="caution">
    <text evidence="10">The sequence shown here is derived from an EMBL/GenBank/DDBJ whole genome shotgun (WGS) entry which is preliminary data.</text>
</comment>
<comment type="subcellular location">
    <subcellularLocation>
        <location evidence="1">Cytoplasm</location>
    </subcellularLocation>
</comment>
<dbReference type="SUPFAM" id="SSF143503">
    <property type="entry name" value="PUG domain-like"/>
    <property type="match status" value="1"/>
</dbReference>
<evidence type="ECO:0000256" key="6">
    <source>
        <dbReference type="ARBA" id="ARBA00022679"/>
    </source>
</evidence>
<accession>A0A9N9FI73</accession>
<keyword evidence="8" id="KW-0175">Coiled coil</keyword>
<dbReference type="Proteomes" id="UP000789508">
    <property type="component" value="Unassembled WGS sequence"/>
</dbReference>
<dbReference type="CDD" id="cd02440">
    <property type="entry name" value="AdoMet_MTases"/>
    <property type="match status" value="1"/>
</dbReference>
<organism evidence="10 11">
    <name type="scientific">Ambispora leptoticha</name>
    <dbReference type="NCBI Taxonomy" id="144679"/>
    <lineage>
        <taxon>Eukaryota</taxon>
        <taxon>Fungi</taxon>
        <taxon>Fungi incertae sedis</taxon>
        <taxon>Mucoromycota</taxon>
        <taxon>Glomeromycotina</taxon>
        <taxon>Glomeromycetes</taxon>
        <taxon>Archaeosporales</taxon>
        <taxon>Ambisporaceae</taxon>
        <taxon>Ambispora</taxon>
    </lineage>
</organism>
<dbReference type="EC" id="2.1.1.77" evidence="3"/>
<evidence type="ECO:0000256" key="8">
    <source>
        <dbReference type="SAM" id="Coils"/>
    </source>
</evidence>
<dbReference type="OrthoDB" id="73890at2759"/>
<name>A0A9N9FI73_9GLOM</name>
<evidence type="ECO:0000313" key="10">
    <source>
        <dbReference type="EMBL" id="CAG8538175.1"/>
    </source>
</evidence>
<dbReference type="InterPro" id="IPR000682">
    <property type="entry name" value="PCMT"/>
</dbReference>
<dbReference type="InterPro" id="IPR029063">
    <property type="entry name" value="SAM-dependent_MTases_sf"/>
</dbReference>
<dbReference type="CDD" id="cd09212">
    <property type="entry name" value="PUB"/>
    <property type="match status" value="1"/>
</dbReference>
<evidence type="ECO:0000256" key="2">
    <source>
        <dbReference type="ARBA" id="ARBA00005369"/>
    </source>
</evidence>
<keyword evidence="7" id="KW-0949">S-adenosyl-L-methionine</keyword>
<comment type="similarity">
    <text evidence="2">Belongs to the methyltransferase superfamily. L-isoaspartyl/D-aspartyl protein methyltransferase family.</text>
</comment>
<dbReference type="SUPFAM" id="SSF53335">
    <property type="entry name" value="S-adenosyl-L-methionine-dependent methyltransferases"/>
    <property type="match status" value="1"/>
</dbReference>
<evidence type="ECO:0000256" key="5">
    <source>
        <dbReference type="ARBA" id="ARBA00022603"/>
    </source>
</evidence>
<dbReference type="SMART" id="SM00580">
    <property type="entry name" value="PUG"/>
    <property type="match status" value="1"/>
</dbReference>
<proteinExistence type="inferred from homology"/>
<reference evidence="10" key="1">
    <citation type="submission" date="2021-06" db="EMBL/GenBank/DDBJ databases">
        <authorList>
            <person name="Kallberg Y."/>
            <person name="Tangrot J."/>
            <person name="Rosling A."/>
        </authorList>
    </citation>
    <scope>NUCLEOTIDE SEQUENCE</scope>
    <source>
        <strain evidence="10">FL130A</strain>
    </source>
</reference>
<dbReference type="InterPro" id="IPR018997">
    <property type="entry name" value="PUB_domain"/>
</dbReference>
<sequence length="436" mass="49810">MSTQNIEKNRKRAETEDQKVYKKFNNILITQIYRENNVENAYKCIETLMKVIDNIRKDPLEIKYRRLGVEKPLVRNNLRNVKGGIEFLVELGFRRSVKEFKEVFSLEIPKIAEKSDEIDDDKLWVQTSDLEIAHELLHESISKARERKEIHERMIEKEKQEEAKRKEEVLKKIEADREARAQARERLKWIRKREKEHEQEKEDSHNKGRKDAFFKRFLSMAWLSSAGSNEGLINNLKAADIIKSSRVVAAMKAVDRGNYVKTGPYQDSPQQIGYGATISAPHMHGYALESLEKFLQPGAKVLDVGSGSGYLTACMAEMVGPEGTAIGIEHIPELVNLAEKNVRKDHPEFLDSNRVKFIQGDGREGYPEDGPYDCIHVGAAAPKTPQALIDQLFIPVGVYSQNIYQIDKDKDGVITKQPLMGVMYVPLTDAEKQLDS</sequence>
<dbReference type="FunFam" id="3.40.50.150:FF:000027">
    <property type="entry name" value="Protein-L-isoaspartate O-methyltransferase"/>
    <property type="match status" value="1"/>
</dbReference>
<evidence type="ECO:0000256" key="7">
    <source>
        <dbReference type="ARBA" id="ARBA00022691"/>
    </source>
</evidence>
<dbReference type="PANTHER" id="PTHR11579">
    <property type="entry name" value="PROTEIN-L-ISOASPARTATE O-METHYLTRANSFERASE"/>
    <property type="match status" value="1"/>
</dbReference>
<feature type="coiled-coil region" evidence="8">
    <location>
        <begin position="141"/>
        <end position="200"/>
    </location>
</feature>
<dbReference type="PANTHER" id="PTHR11579:SF0">
    <property type="entry name" value="PROTEIN-L-ISOASPARTATE(D-ASPARTATE) O-METHYLTRANSFERASE"/>
    <property type="match status" value="1"/>
</dbReference>
<evidence type="ECO:0000259" key="9">
    <source>
        <dbReference type="Pfam" id="PF09409"/>
    </source>
</evidence>
<gene>
    <name evidence="10" type="ORF">ALEPTO_LOCUS5275</name>
</gene>
<protein>
    <recommendedName>
        <fullName evidence="3">protein-L-isoaspartate(D-aspartate) O-methyltransferase</fullName>
        <ecNumber evidence="3">2.1.1.77</ecNumber>
    </recommendedName>
</protein>
<evidence type="ECO:0000256" key="1">
    <source>
        <dbReference type="ARBA" id="ARBA00004496"/>
    </source>
</evidence>
<dbReference type="Gene3D" id="1.20.58.2190">
    <property type="match status" value="1"/>
</dbReference>
<keyword evidence="6" id="KW-0808">Transferase</keyword>
<keyword evidence="4" id="KW-0963">Cytoplasm</keyword>